<accession>A0A2A4G3V9</accession>
<dbReference type="Pfam" id="PF06580">
    <property type="entry name" value="His_kinase"/>
    <property type="match status" value="1"/>
</dbReference>
<dbReference type="PANTHER" id="PTHR34220">
    <property type="entry name" value="SENSOR HISTIDINE KINASE YPDA"/>
    <property type="match status" value="1"/>
</dbReference>
<sequence length="348" mass="40738">MAAIPLHTNKNNTVYYHLLIWMILCAIILIRFNFVQRSFSHMVWYRFAIDIGLFYINYALMVPYLLLRKKIWAYILGCGLLVLSSIYISRHFPGFMGAQLPEHLRAFVQKPIGLRGFPIMTVLLQIGLGTAIRLYQEWHKNELKRKDIQTQKVGAQLQLLRHQLNPHFLFNSLNSIYSLTRKQSTQAPEAVLTLSELMRYMLYQSERDWVKLDDEISYIQSYFKLQLLRIANTEYVTINVHGDISTQRIRPLLLISFIENAFKYGTDYMGNTFIKVVFTVAGDQLNFSCSNLLGRSAQHGQNHGIGLNNTRERLDFLYPDRYQLDIHQEADAFHVNLQLDLSDEMYYH</sequence>
<keyword evidence="1" id="KW-0472">Membrane</keyword>
<dbReference type="GO" id="GO:0016020">
    <property type="term" value="C:membrane"/>
    <property type="evidence" value="ECO:0007669"/>
    <property type="project" value="InterPro"/>
</dbReference>
<dbReference type="GO" id="GO:0000155">
    <property type="term" value="F:phosphorelay sensor kinase activity"/>
    <property type="evidence" value="ECO:0007669"/>
    <property type="project" value="InterPro"/>
</dbReference>
<keyword evidence="1" id="KW-1133">Transmembrane helix</keyword>
<gene>
    <name evidence="3" type="ORF">B7P33_18610</name>
</gene>
<reference evidence="3 4" key="1">
    <citation type="submission" date="2017-04" db="EMBL/GenBank/DDBJ databases">
        <title>A new member of the family Flavobacteriaceae isolated from ascidians.</title>
        <authorList>
            <person name="Chen L."/>
        </authorList>
    </citation>
    <scope>NUCLEOTIDE SEQUENCE [LARGE SCALE GENOMIC DNA]</scope>
    <source>
        <strain evidence="3 4">HQA918</strain>
    </source>
</reference>
<feature type="transmembrane region" description="Helical" evidence="1">
    <location>
        <begin position="44"/>
        <end position="65"/>
    </location>
</feature>
<feature type="transmembrane region" description="Helical" evidence="1">
    <location>
        <begin position="112"/>
        <end position="135"/>
    </location>
</feature>
<dbReference type="InterPro" id="IPR010559">
    <property type="entry name" value="Sig_transdc_His_kin_internal"/>
</dbReference>
<dbReference type="OrthoDB" id="9809908at2"/>
<organism evidence="3 4">
    <name type="scientific">Sediminicola luteus</name>
    <dbReference type="NCBI Taxonomy" id="319238"/>
    <lineage>
        <taxon>Bacteria</taxon>
        <taxon>Pseudomonadati</taxon>
        <taxon>Bacteroidota</taxon>
        <taxon>Flavobacteriia</taxon>
        <taxon>Flavobacteriales</taxon>
        <taxon>Flavobacteriaceae</taxon>
        <taxon>Sediminicola</taxon>
    </lineage>
</organism>
<dbReference type="RefSeq" id="WP_097443733.1">
    <property type="nucleotide sequence ID" value="NZ_NBWU01000008.1"/>
</dbReference>
<name>A0A2A4G3V9_9FLAO</name>
<feature type="transmembrane region" description="Helical" evidence="1">
    <location>
        <begin position="14"/>
        <end position="32"/>
    </location>
</feature>
<keyword evidence="4" id="KW-1185">Reference proteome</keyword>
<comment type="caution">
    <text evidence="3">The sequence shown here is derived from an EMBL/GenBank/DDBJ whole genome shotgun (WGS) entry which is preliminary data.</text>
</comment>
<dbReference type="InterPro" id="IPR050640">
    <property type="entry name" value="Bact_2-comp_sensor_kinase"/>
</dbReference>
<protein>
    <recommendedName>
        <fullName evidence="2">Signal transduction histidine kinase internal region domain-containing protein</fullName>
    </recommendedName>
</protein>
<dbReference type="Proteomes" id="UP000219559">
    <property type="component" value="Unassembled WGS sequence"/>
</dbReference>
<proteinExistence type="predicted"/>
<evidence type="ECO:0000313" key="4">
    <source>
        <dbReference type="Proteomes" id="UP000219559"/>
    </source>
</evidence>
<dbReference type="EMBL" id="NBWU01000008">
    <property type="protein sequence ID" value="PCE62646.1"/>
    <property type="molecule type" value="Genomic_DNA"/>
</dbReference>
<keyword evidence="1" id="KW-0812">Transmembrane</keyword>
<dbReference type="PANTHER" id="PTHR34220:SF7">
    <property type="entry name" value="SENSOR HISTIDINE KINASE YPDA"/>
    <property type="match status" value="1"/>
</dbReference>
<dbReference type="AlphaFoldDB" id="A0A2A4G3V9"/>
<evidence type="ECO:0000313" key="3">
    <source>
        <dbReference type="EMBL" id="PCE62646.1"/>
    </source>
</evidence>
<feature type="transmembrane region" description="Helical" evidence="1">
    <location>
        <begin position="71"/>
        <end position="92"/>
    </location>
</feature>
<evidence type="ECO:0000256" key="1">
    <source>
        <dbReference type="SAM" id="Phobius"/>
    </source>
</evidence>
<evidence type="ECO:0000259" key="2">
    <source>
        <dbReference type="Pfam" id="PF06580"/>
    </source>
</evidence>
<feature type="domain" description="Signal transduction histidine kinase internal region" evidence="2">
    <location>
        <begin position="155"/>
        <end position="231"/>
    </location>
</feature>